<dbReference type="GO" id="GO:0043542">
    <property type="term" value="P:endothelial cell migration"/>
    <property type="evidence" value="ECO:0007669"/>
    <property type="project" value="TreeGrafter"/>
</dbReference>
<reference evidence="4" key="1">
    <citation type="submission" date="2016-06" db="UniProtKB">
        <authorList>
            <consortium name="WormBaseParasite"/>
        </authorList>
    </citation>
    <scope>IDENTIFICATION</scope>
</reference>
<evidence type="ECO:0000313" key="2">
    <source>
        <dbReference type="EMBL" id="VDO95054.1"/>
    </source>
</evidence>
<dbReference type="AlphaFoldDB" id="A0A183IDG1"/>
<dbReference type="GO" id="GO:0030424">
    <property type="term" value="C:axon"/>
    <property type="evidence" value="ECO:0007669"/>
    <property type="project" value="TreeGrafter"/>
</dbReference>
<protein>
    <submittedName>
        <fullName evidence="4">DH domain-containing protein</fullName>
    </submittedName>
</protein>
<dbReference type="Proteomes" id="UP000270296">
    <property type="component" value="Unassembled WGS sequence"/>
</dbReference>
<dbReference type="OrthoDB" id="660555at2759"/>
<dbReference type="InterPro" id="IPR035899">
    <property type="entry name" value="DBL_dom_sf"/>
</dbReference>
<evidence type="ECO:0000313" key="3">
    <source>
        <dbReference type="Proteomes" id="UP000270296"/>
    </source>
</evidence>
<accession>A0A183IDG1</accession>
<dbReference type="PANTHER" id="PTHR13217">
    <property type="entry name" value="PLECKSTRIN HOMOLOGY DOMAIN-CONTAINING FAMILY G MEMBER 7"/>
    <property type="match status" value="1"/>
</dbReference>
<dbReference type="SMART" id="SM00325">
    <property type="entry name" value="RhoGEF"/>
    <property type="match status" value="1"/>
</dbReference>
<keyword evidence="3" id="KW-1185">Reference proteome</keyword>
<reference evidence="2 3" key="2">
    <citation type="submission" date="2018-11" db="EMBL/GenBank/DDBJ databases">
        <authorList>
            <consortium name="Pathogen Informatics"/>
        </authorList>
    </citation>
    <scope>NUCLEOTIDE SEQUENCE [LARGE SCALE GENOMIC DNA]</scope>
</reference>
<dbReference type="Pfam" id="PF00621">
    <property type="entry name" value="RhoGEF"/>
    <property type="match status" value="2"/>
</dbReference>
<dbReference type="InterPro" id="IPR040181">
    <property type="entry name" value="PKHG5/7"/>
</dbReference>
<name>A0A183IDG1_9BILA</name>
<evidence type="ECO:0000313" key="4">
    <source>
        <dbReference type="WBParaSite" id="SBAD_0000173801-mRNA-1"/>
    </source>
</evidence>
<dbReference type="GO" id="GO:0005085">
    <property type="term" value="F:guanyl-nucleotide exchange factor activity"/>
    <property type="evidence" value="ECO:0007669"/>
    <property type="project" value="InterPro"/>
</dbReference>
<dbReference type="WBParaSite" id="SBAD_0000173801-mRNA-1">
    <property type="protein sequence ID" value="SBAD_0000173801-mRNA-1"/>
    <property type="gene ID" value="SBAD_0000173801"/>
</dbReference>
<dbReference type="EMBL" id="UZAM01006902">
    <property type="protein sequence ID" value="VDO95054.1"/>
    <property type="molecule type" value="Genomic_DNA"/>
</dbReference>
<proteinExistence type="predicted"/>
<dbReference type="GO" id="GO:0030139">
    <property type="term" value="C:endocytic vesicle"/>
    <property type="evidence" value="ECO:0007669"/>
    <property type="project" value="TreeGrafter"/>
</dbReference>
<organism evidence="4">
    <name type="scientific">Soboliphyme baturini</name>
    <dbReference type="NCBI Taxonomy" id="241478"/>
    <lineage>
        <taxon>Eukaryota</taxon>
        <taxon>Metazoa</taxon>
        <taxon>Ecdysozoa</taxon>
        <taxon>Nematoda</taxon>
        <taxon>Enoplea</taxon>
        <taxon>Dorylaimia</taxon>
        <taxon>Dioctophymatida</taxon>
        <taxon>Dioctophymatoidea</taxon>
        <taxon>Soboliphymatidae</taxon>
        <taxon>Soboliphyme</taxon>
    </lineage>
</organism>
<dbReference type="PANTHER" id="PTHR13217:SF11">
    <property type="entry name" value="PLECKSTRIN HOMOLOGY DOMAIN-CONTAINING FAMILY G MEMBER 5"/>
    <property type="match status" value="1"/>
</dbReference>
<feature type="domain" description="DH" evidence="1">
    <location>
        <begin position="1"/>
        <end position="151"/>
    </location>
</feature>
<dbReference type="Gene3D" id="1.20.900.10">
    <property type="entry name" value="Dbl homology (DH) domain"/>
    <property type="match status" value="2"/>
</dbReference>
<dbReference type="GO" id="GO:0007266">
    <property type="term" value="P:Rho protein signal transduction"/>
    <property type="evidence" value="ECO:0007669"/>
    <property type="project" value="TreeGrafter"/>
</dbReference>
<dbReference type="InterPro" id="IPR000219">
    <property type="entry name" value="DH_dom"/>
</dbReference>
<sequence length="238" mass="27526">MFYIKQLGSLVILQKCLSKILSEKFTTELDLPTVFGNIGEICQANLHFWLQCIHPMLQQSRQTKELLDPSRMENCFQNLSQIFLPYVPYCLAHSKRTLGRLHPTDLLSKPIQRLTKYPLLFKAVLQKTTDRRKQESLLKMVSYISFHASVVMNVPMTDQRCRKLRSNGKREVLLLTMDVCCILLADMFLVCKIVGKKDENTKMWIICPPFHIGSILTRQTSEKNSSTMAFEQVIKSHT</sequence>
<evidence type="ECO:0000259" key="1">
    <source>
        <dbReference type="PROSITE" id="PS50010"/>
    </source>
</evidence>
<dbReference type="GO" id="GO:0005886">
    <property type="term" value="C:plasma membrane"/>
    <property type="evidence" value="ECO:0007669"/>
    <property type="project" value="TreeGrafter"/>
</dbReference>
<dbReference type="PROSITE" id="PS50010">
    <property type="entry name" value="DH_2"/>
    <property type="match status" value="1"/>
</dbReference>
<gene>
    <name evidence="2" type="ORF">SBAD_LOCUS1655</name>
</gene>
<dbReference type="SUPFAM" id="SSF48065">
    <property type="entry name" value="DBL homology domain (DH-domain)"/>
    <property type="match status" value="1"/>
</dbReference>